<keyword evidence="3" id="KW-0804">Transcription</keyword>
<evidence type="ECO:0000256" key="1">
    <source>
        <dbReference type="ARBA" id="ARBA00023015"/>
    </source>
</evidence>
<dbReference type="Pfam" id="PF09339">
    <property type="entry name" value="HTH_IclR"/>
    <property type="match status" value="1"/>
</dbReference>
<feature type="domain" description="IclR-ED" evidence="5">
    <location>
        <begin position="71"/>
        <end position="247"/>
    </location>
</feature>
<dbReference type="InterPro" id="IPR014757">
    <property type="entry name" value="Tscrpt_reg_IclR_C"/>
</dbReference>
<dbReference type="GO" id="GO:0003700">
    <property type="term" value="F:DNA-binding transcription factor activity"/>
    <property type="evidence" value="ECO:0007669"/>
    <property type="project" value="TreeGrafter"/>
</dbReference>
<dbReference type="GO" id="GO:0003677">
    <property type="term" value="F:DNA binding"/>
    <property type="evidence" value="ECO:0007669"/>
    <property type="project" value="UniProtKB-KW"/>
</dbReference>
<dbReference type="InterPro" id="IPR036388">
    <property type="entry name" value="WH-like_DNA-bd_sf"/>
</dbReference>
<dbReference type="PROSITE" id="PS51077">
    <property type="entry name" value="HTH_ICLR"/>
    <property type="match status" value="1"/>
</dbReference>
<evidence type="ECO:0000259" key="4">
    <source>
        <dbReference type="PROSITE" id="PS51077"/>
    </source>
</evidence>
<reference evidence="6 7" key="1">
    <citation type="submission" date="2016-10" db="EMBL/GenBank/DDBJ databases">
        <authorList>
            <person name="de Groot N.N."/>
        </authorList>
    </citation>
    <scope>NUCLEOTIDE SEQUENCE [LARGE SCALE GENOMIC DNA]</scope>
    <source>
        <strain evidence="6 7">CDM_5</strain>
    </source>
</reference>
<dbReference type="Proteomes" id="UP000183894">
    <property type="component" value="Unassembled WGS sequence"/>
</dbReference>
<dbReference type="InterPro" id="IPR005471">
    <property type="entry name" value="Tscrpt_reg_IclR_N"/>
</dbReference>
<dbReference type="InterPro" id="IPR050707">
    <property type="entry name" value="HTH_MetabolicPath_Reg"/>
</dbReference>
<dbReference type="SUPFAM" id="SSF55781">
    <property type="entry name" value="GAF domain-like"/>
    <property type="match status" value="1"/>
</dbReference>
<gene>
    <name evidence="6" type="ORF">SAMN04488691_103138</name>
</gene>
<keyword evidence="2 6" id="KW-0238">DNA-binding</keyword>
<dbReference type="InterPro" id="IPR011991">
    <property type="entry name" value="ArsR-like_HTH"/>
</dbReference>
<dbReference type="EMBL" id="FOAD01000003">
    <property type="protein sequence ID" value="SEL16338.1"/>
    <property type="molecule type" value="Genomic_DNA"/>
</dbReference>
<evidence type="ECO:0000313" key="7">
    <source>
        <dbReference type="Proteomes" id="UP000183894"/>
    </source>
</evidence>
<dbReference type="Gene3D" id="3.30.450.40">
    <property type="match status" value="1"/>
</dbReference>
<keyword evidence="1" id="KW-0805">Transcription regulation</keyword>
<dbReference type="SMART" id="SM00346">
    <property type="entry name" value="HTH_ICLR"/>
    <property type="match status" value="1"/>
</dbReference>
<dbReference type="GO" id="GO:0045892">
    <property type="term" value="P:negative regulation of DNA-templated transcription"/>
    <property type="evidence" value="ECO:0007669"/>
    <property type="project" value="TreeGrafter"/>
</dbReference>
<dbReference type="InterPro" id="IPR036390">
    <property type="entry name" value="WH_DNA-bd_sf"/>
</dbReference>
<protein>
    <submittedName>
        <fullName evidence="6">DNA-binding transcriptional regulator, IclR family</fullName>
    </submittedName>
</protein>
<dbReference type="Pfam" id="PF01614">
    <property type="entry name" value="IclR_C"/>
    <property type="match status" value="1"/>
</dbReference>
<dbReference type="PROSITE" id="PS51078">
    <property type="entry name" value="ICLR_ED"/>
    <property type="match status" value="1"/>
</dbReference>
<name>A0A1H7MZY7_HALLR</name>
<dbReference type="PANTHER" id="PTHR30136:SF35">
    <property type="entry name" value="HTH-TYPE TRANSCRIPTIONAL REGULATOR RV1719"/>
    <property type="match status" value="1"/>
</dbReference>
<dbReference type="PANTHER" id="PTHR30136">
    <property type="entry name" value="HELIX-TURN-HELIX TRANSCRIPTIONAL REGULATOR, ICLR FAMILY"/>
    <property type="match status" value="1"/>
</dbReference>
<dbReference type="OrthoDB" id="14763at2157"/>
<evidence type="ECO:0000313" key="6">
    <source>
        <dbReference type="EMBL" id="SEL16338.1"/>
    </source>
</evidence>
<evidence type="ECO:0000256" key="2">
    <source>
        <dbReference type="ARBA" id="ARBA00023125"/>
    </source>
</evidence>
<dbReference type="Gene3D" id="1.10.10.10">
    <property type="entry name" value="Winged helix-like DNA-binding domain superfamily/Winged helix DNA-binding domain"/>
    <property type="match status" value="1"/>
</dbReference>
<dbReference type="AlphaFoldDB" id="A0A1H7MZY7"/>
<accession>A0A1H7MZY7</accession>
<proteinExistence type="predicted"/>
<feature type="domain" description="HTH iclR-type" evidence="4">
    <location>
        <begin position="10"/>
        <end position="70"/>
    </location>
</feature>
<evidence type="ECO:0000256" key="3">
    <source>
        <dbReference type="ARBA" id="ARBA00023163"/>
    </source>
</evidence>
<sequence length="247" mass="27041">MTDRSQVPTLSAPKKTFALVEEMANRDGPVRVSDLAETLGFTRSTTYKHLATLRELGYVRKVGVEYTLSYRFVLFGSRIRGRSPLYRAANGLIDQLAETTNETAGLFVKQGPYGVNLYQSTSDRSDAVEMDDHLHCTAPGKAILAHLADEQSTAVVETAGLPARTDNTITDPGVLAEELANVRERGIAIERGEQRPNQNGVAVAFEHQDEVAAVYVVGHADRLSSKRLEENIPGMLLGTVRQTKESL</sequence>
<dbReference type="CDD" id="cd00090">
    <property type="entry name" value="HTH_ARSR"/>
    <property type="match status" value="1"/>
</dbReference>
<dbReference type="RefSeq" id="WP_074793186.1">
    <property type="nucleotide sequence ID" value="NZ_FOAD01000003.1"/>
</dbReference>
<evidence type="ECO:0000259" key="5">
    <source>
        <dbReference type="PROSITE" id="PS51078"/>
    </source>
</evidence>
<dbReference type="SUPFAM" id="SSF46785">
    <property type="entry name" value="Winged helix' DNA-binding domain"/>
    <property type="match status" value="1"/>
</dbReference>
<dbReference type="InterPro" id="IPR029016">
    <property type="entry name" value="GAF-like_dom_sf"/>
</dbReference>
<organism evidence="6 7">
    <name type="scientific">Haloferax larsenii</name>
    <dbReference type="NCBI Taxonomy" id="302484"/>
    <lineage>
        <taxon>Archaea</taxon>
        <taxon>Methanobacteriati</taxon>
        <taxon>Methanobacteriota</taxon>
        <taxon>Stenosarchaea group</taxon>
        <taxon>Halobacteria</taxon>
        <taxon>Halobacteriales</taxon>
        <taxon>Haloferacaceae</taxon>
        <taxon>Haloferax</taxon>
    </lineage>
</organism>